<dbReference type="EMBL" id="MLJW01000006">
    <property type="protein sequence ID" value="OIR16789.1"/>
    <property type="molecule type" value="Genomic_DNA"/>
</dbReference>
<dbReference type="NCBIfam" id="TIGR04111">
    <property type="entry name" value="BcepMu_gp16"/>
    <property type="match status" value="1"/>
</dbReference>
<protein>
    <recommendedName>
        <fullName evidence="2">Phage-associated protein, BcepMu gp16 family</fullName>
    </recommendedName>
</protein>
<sequence length="67" mass="7548">MNTPQQVLKAMRRRGETITDWAKKNGFPRQQVANVLYGRAKGHWGASHVIAVKLGIKDGVIANEYRD</sequence>
<comment type="caution">
    <text evidence="1">The sequence shown here is derived from an EMBL/GenBank/DDBJ whole genome shotgun (WGS) entry which is preliminary data.</text>
</comment>
<dbReference type="GO" id="GO:0003677">
    <property type="term" value="F:DNA binding"/>
    <property type="evidence" value="ECO:0007669"/>
    <property type="project" value="InterPro"/>
</dbReference>
<proteinExistence type="predicted"/>
<evidence type="ECO:0000313" key="1">
    <source>
        <dbReference type="EMBL" id="OIR16789.1"/>
    </source>
</evidence>
<dbReference type="Gene3D" id="1.10.260.40">
    <property type="entry name" value="lambda repressor-like DNA-binding domains"/>
    <property type="match status" value="1"/>
</dbReference>
<dbReference type="InterPro" id="IPR026365">
    <property type="entry name" value="BcepMu_gp16"/>
</dbReference>
<organism evidence="1">
    <name type="scientific">mine drainage metagenome</name>
    <dbReference type="NCBI Taxonomy" id="410659"/>
    <lineage>
        <taxon>unclassified sequences</taxon>
        <taxon>metagenomes</taxon>
        <taxon>ecological metagenomes</taxon>
    </lineage>
</organism>
<name>A0A1J5TKF8_9ZZZZ</name>
<dbReference type="AlphaFoldDB" id="A0A1J5TKF8"/>
<evidence type="ECO:0008006" key="2">
    <source>
        <dbReference type="Google" id="ProtNLM"/>
    </source>
</evidence>
<gene>
    <name evidence="1" type="ORF">GALL_26090</name>
</gene>
<reference evidence="1" key="1">
    <citation type="submission" date="2016-10" db="EMBL/GenBank/DDBJ databases">
        <title>Sequence of Gallionella enrichment culture.</title>
        <authorList>
            <person name="Poehlein A."/>
            <person name="Muehling M."/>
            <person name="Daniel R."/>
        </authorList>
    </citation>
    <scope>NUCLEOTIDE SEQUENCE</scope>
</reference>
<dbReference type="InterPro" id="IPR010982">
    <property type="entry name" value="Lambda_DNA-bd_dom_sf"/>
</dbReference>
<accession>A0A1J5TKF8</accession>